<comment type="similarity">
    <text evidence="1">Belongs to the TRAFAC class translation factor GTPase superfamily. Classic translation factor GTPase family. LepA subfamily.</text>
</comment>
<dbReference type="FunFam" id="3.30.70.2570:FF:000001">
    <property type="entry name" value="Translation factor GUF1, mitochondrial"/>
    <property type="match status" value="1"/>
</dbReference>
<keyword evidence="8 9" id="KW-0472">Membrane</keyword>
<evidence type="ECO:0000313" key="11">
    <source>
        <dbReference type="EMBL" id="KAA8912694.1"/>
    </source>
</evidence>
<dbReference type="PANTHER" id="PTHR43512">
    <property type="entry name" value="TRANSLATION FACTOR GUF1-RELATED"/>
    <property type="match status" value="1"/>
</dbReference>
<dbReference type="FunFam" id="3.30.70.870:FF:000004">
    <property type="entry name" value="Translation factor GUF1, mitochondrial"/>
    <property type="match status" value="1"/>
</dbReference>
<dbReference type="InterPro" id="IPR035647">
    <property type="entry name" value="EFG_III/V"/>
</dbReference>
<dbReference type="Gene3D" id="2.40.30.10">
    <property type="entry name" value="Translation factors"/>
    <property type="match status" value="1"/>
</dbReference>
<dbReference type="GO" id="GO:0005525">
    <property type="term" value="F:GTP binding"/>
    <property type="evidence" value="ECO:0007669"/>
    <property type="project" value="UniProtKB-UniRule"/>
</dbReference>
<dbReference type="InterPro" id="IPR013842">
    <property type="entry name" value="LepA_CTD"/>
</dbReference>
<keyword evidence="3 9" id="KW-0999">Mitochondrion inner membrane</keyword>
<feature type="binding site" evidence="9">
    <location>
        <begin position="176"/>
        <end position="180"/>
    </location>
    <ligand>
        <name>GTP</name>
        <dbReference type="ChEBI" id="CHEBI:37565"/>
    </ligand>
</feature>
<protein>
    <recommendedName>
        <fullName evidence="10">Tr-type G domain-containing protein</fullName>
    </recommendedName>
</protein>
<dbReference type="EMBL" id="SWFS01000248">
    <property type="protein sequence ID" value="KAA8912694.1"/>
    <property type="molecule type" value="Genomic_DNA"/>
</dbReference>
<evidence type="ECO:0000259" key="10">
    <source>
        <dbReference type="PROSITE" id="PS51722"/>
    </source>
</evidence>
<dbReference type="GO" id="GO:0097177">
    <property type="term" value="F:mitochondrial ribosome binding"/>
    <property type="evidence" value="ECO:0007669"/>
    <property type="project" value="TreeGrafter"/>
</dbReference>
<dbReference type="InterPro" id="IPR000795">
    <property type="entry name" value="T_Tr_GTP-bd_dom"/>
</dbReference>
<dbReference type="GO" id="GO:0005759">
    <property type="term" value="C:mitochondrial matrix"/>
    <property type="evidence" value="ECO:0007669"/>
    <property type="project" value="UniProtKB-UniRule"/>
</dbReference>
<dbReference type="InterPro" id="IPR006297">
    <property type="entry name" value="EF-4"/>
</dbReference>
<dbReference type="InterPro" id="IPR027417">
    <property type="entry name" value="P-loop_NTPase"/>
</dbReference>
<dbReference type="InterPro" id="IPR004161">
    <property type="entry name" value="EFTu-like_2"/>
</dbReference>
<feature type="binding site" evidence="9">
    <location>
        <begin position="230"/>
        <end position="233"/>
    </location>
    <ligand>
        <name>GTP</name>
        <dbReference type="ChEBI" id="CHEBI:37565"/>
    </ligand>
</feature>
<keyword evidence="7 9" id="KW-0342">GTP-binding</keyword>
<dbReference type="NCBIfam" id="TIGR01393">
    <property type="entry name" value="lepA"/>
    <property type="match status" value="1"/>
</dbReference>
<dbReference type="InterPro" id="IPR009000">
    <property type="entry name" value="Transl_B-barrel_sf"/>
</dbReference>
<dbReference type="PROSITE" id="PS51722">
    <property type="entry name" value="G_TR_2"/>
    <property type="match status" value="1"/>
</dbReference>
<accession>A0A642V3C2</accession>
<comment type="function">
    <text evidence="9">Promotes mitochondrial protein synthesis. May act as a fidelity factor of the translation reaction, by catalyzing a one-codon backward translocation of tRNAs on improperly translocated ribosomes. Binds to mitochondrial ribosomes in a GTP-dependent manner.</text>
</comment>
<proteinExistence type="inferred from homology"/>
<dbReference type="FunFam" id="2.40.30.10:FF:000015">
    <property type="entry name" value="Translation factor GUF1, mitochondrial"/>
    <property type="match status" value="1"/>
</dbReference>
<dbReference type="InterPro" id="IPR035654">
    <property type="entry name" value="LepA_IV"/>
</dbReference>
<evidence type="ECO:0000256" key="1">
    <source>
        <dbReference type="ARBA" id="ARBA00005454"/>
    </source>
</evidence>
<evidence type="ECO:0000256" key="8">
    <source>
        <dbReference type="ARBA" id="ARBA00023136"/>
    </source>
</evidence>
<dbReference type="Pfam" id="PF00009">
    <property type="entry name" value="GTP_EFTU"/>
    <property type="match status" value="1"/>
</dbReference>
<dbReference type="VEuPathDB" id="FungiDB:TRICI_003412"/>
<keyword evidence="4 9" id="KW-0378">Hydrolase</keyword>
<dbReference type="InterPro" id="IPR000640">
    <property type="entry name" value="EFG_V-like"/>
</dbReference>
<comment type="catalytic activity">
    <reaction evidence="9">
        <text>GTP + H2O = GDP + phosphate + H(+)</text>
        <dbReference type="Rhea" id="RHEA:19669"/>
        <dbReference type="ChEBI" id="CHEBI:15377"/>
        <dbReference type="ChEBI" id="CHEBI:15378"/>
        <dbReference type="ChEBI" id="CHEBI:37565"/>
        <dbReference type="ChEBI" id="CHEBI:43474"/>
        <dbReference type="ChEBI" id="CHEBI:58189"/>
        <dbReference type="EC" id="3.6.5.n1"/>
    </reaction>
</comment>
<dbReference type="InterPro" id="IPR005225">
    <property type="entry name" value="Small_GTP-bd"/>
</dbReference>
<evidence type="ECO:0000256" key="9">
    <source>
        <dbReference type="HAMAP-Rule" id="MF_03137"/>
    </source>
</evidence>
<dbReference type="SUPFAM" id="SSF54980">
    <property type="entry name" value="EF-G C-terminal domain-like"/>
    <property type="match status" value="2"/>
</dbReference>
<dbReference type="InterPro" id="IPR031157">
    <property type="entry name" value="G_TR_CS"/>
</dbReference>
<evidence type="ECO:0000313" key="12">
    <source>
        <dbReference type="Proteomes" id="UP000761534"/>
    </source>
</evidence>
<keyword evidence="12" id="KW-1185">Reference proteome</keyword>
<dbReference type="PROSITE" id="PS00301">
    <property type="entry name" value="G_TR_1"/>
    <property type="match status" value="1"/>
</dbReference>
<comment type="similarity">
    <text evidence="9">Belongs to the GTP-binding elongation factor family. LepA subfamily.</text>
</comment>
<dbReference type="CDD" id="cd01890">
    <property type="entry name" value="LepA"/>
    <property type="match status" value="1"/>
</dbReference>
<dbReference type="CDD" id="cd03709">
    <property type="entry name" value="lepA_C"/>
    <property type="match status" value="1"/>
</dbReference>
<dbReference type="NCBIfam" id="TIGR00231">
    <property type="entry name" value="small_GTP"/>
    <property type="match status" value="1"/>
</dbReference>
<dbReference type="SUPFAM" id="SSF52540">
    <property type="entry name" value="P-loop containing nucleoside triphosphate hydrolases"/>
    <property type="match status" value="1"/>
</dbReference>
<dbReference type="Gene3D" id="3.30.70.870">
    <property type="entry name" value="Elongation Factor G (Translational Gtpase), domain 3"/>
    <property type="match status" value="1"/>
</dbReference>
<keyword evidence="5 9" id="KW-0648">Protein biosynthesis</keyword>
<dbReference type="HAMAP" id="MF_00071">
    <property type="entry name" value="LepA"/>
    <property type="match status" value="1"/>
</dbReference>
<dbReference type="Pfam" id="PF00679">
    <property type="entry name" value="EFG_C"/>
    <property type="match status" value="1"/>
</dbReference>
<evidence type="ECO:0000256" key="2">
    <source>
        <dbReference type="ARBA" id="ARBA00022741"/>
    </source>
</evidence>
<evidence type="ECO:0000256" key="3">
    <source>
        <dbReference type="ARBA" id="ARBA00022792"/>
    </source>
</evidence>
<dbReference type="GO" id="GO:0005743">
    <property type="term" value="C:mitochondrial inner membrane"/>
    <property type="evidence" value="ECO:0007669"/>
    <property type="project" value="UniProtKB-SubCell"/>
</dbReference>
<dbReference type="OrthoDB" id="1074at2759"/>
<keyword evidence="6 9" id="KW-0496">Mitochondrion</keyword>
<dbReference type="Pfam" id="PF06421">
    <property type="entry name" value="LepA_C"/>
    <property type="match status" value="1"/>
</dbReference>
<keyword evidence="2 9" id="KW-0547">Nucleotide-binding</keyword>
<dbReference type="PRINTS" id="PR00315">
    <property type="entry name" value="ELONGATNFCT"/>
</dbReference>
<evidence type="ECO:0000256" key="7">
    <source>
        <dbReference type="ARBA" id="ARBA00023134"/>
    </source>
</evidence>
<gene>
    <name evidence="11" type="ORF">TRICI_003412</name>
</gene>
<dbReference type="CDD" id="cd16260">
    <property type="entry name" value="EF4_III"/>
    <property type="match status" value="1"/>
</dbReference>
<comment type="subcellular location">
    <subcellularLocation>
        <location evidence="9">Mitochondrion inner membrane</location>
        <topology evidence="9">Peripheral membrane protein</topology>
        <orientation evidence="9">Matrix side</orientation>
    </subcellularLocation>
</comment>
<feature type="binding site" evidence="9">
    <location>
        <begin position="110"/>
        <end position="117"/>
    </location>
    <ligand>
        <name>GTP</name>
        <dbReference type="ChEBI" id="CHEBI:37565"/>
    </ligand>
</feature>
<sequence>MNKFNADIQIVGLCQLLVTCRLGRNFMRRRADGDRKFNVRHIKFRVNEMNLRTSFLRQGIGNICCVKRHVRLNFVRYYAAKKPIEPENGELQKRIDAIPQDRYRNFSIVAHVDHGKSTLSDRLLELTGVIKKGDTNKQVLDKLDVERERGITVKAQTCSMLYTHTDGKEYLLHLVDTPGHVDFRQEVSRSYASCGGALLLIDASQGVQAQTVANFYTAYSLGLELLPVINKIDLPHADIPRAIDQIETTFELPTDKVIQLSAKTGHNVEHVLPSVIENIPPPSGDINKPLRALLVDSWYDSYLGVVLLVHVVDGRIKRGQKLVSAHTKLKYEVKDVGIMYPDKVPMIHLTAGQVGYLVLGMKKVADAKIGDTFMTQGTENEIEPLPGFEDVKPMIFVGAFPAEGANFAHLEERLEHLTLNDRSVTLEKETSNALGQGWRLGFLGTLHADVFRERLESEHGESLIITAPTVPYKINWADGTEEIVTNPDEFPDPQTVKSKVSDLQEPYVEALMTVPQDYMGQVIKLCENNRGEQVDISFLTTGQAMIKYLIPLAHLVDDFFGKLKGATRGYASLDYDDAGYRTSDVVKLELLVNGKGIDALAQVMHRSQVDAKGKEWVRKFKGYLKFQLYEVVIQAKAAGRIVARETIKAKRKDVLAKLHASDISRRQKLLKRQKEGKKTMRSIGNVQIPQEAYQGFLARNSND</sequence>
<dbReference type="FunFam" id="3.30.70.240:FF:000007">
    <property type="entry name" value="Translation factor GUF1, mitochondrial"/>
    <property type="match status" value="1"/>
</dbReference>
<name>A0A642V3C2_9ASCO</name>
<evidence type="ECO:0000256" key="5">
    <source>
        <dbReference type="ARBA" id="ARBA00022917"/>
    </source>
</evidence>
<comment type="caution">
    <text evidence="11">The sequence shown here is derived from an EMBL/GenBank/DDBJ whole genome shotgun (WGS) entry which is preliminary data.</text>
</comment>
<dbReference type="SUPFAM" id="SSF50447">
    <property type="entry name" value="Translation proteins"/>
    <property type="match status" value="1"/>
</dbReference>
<dbReference type="AlphaFoldDB" id="A0A642V3C2"/>
<dbReference type="FunFam" id="3.40.50.300:FF:000078">
    <property type="entry name" value="Elongation factor 4"/>
    <property type="match status" value="1"/>
</dbReference>
<dbReference type="GO" id="GO:0045727">
    <property type="term" value="P:positive regulation of translation"/>
    <property type="evidence" value="ECO:0007669"/>
    <property type="project" value="UniProtKB-UniRule"/>
</dbReference>
<evidence type="ECO:0000256" key="4">
    <source>
        <dbReference type="ARBA" id="ARBA00022801"/>
    </source>
</evidence>
<dbReference type="Gene3D" id="3.40.50.300">
    <property type="entry name" value="P-loop containing nucleotide triphosphate hydrolases"/>
    <property type="match status" value="1"/>
</dbReference>
<dbReference type="Proteomes" id="UP000761534">
    <property type="component" value="Unassembled WGS sequence"/>
</dbReference>
<dbReference type="PANTHER" id="PTHR43512:SF7">
    <property type="entry name" value="TRANSLATION FACTOR GUF1, MITOCHONDRIAL"/>
    <property type="match status" value="1"/>
</dbReference>
<reference evidence="11" key="1">
    <citation type="journal article" date="2019" name="G3 (Bethesda)">
        <title>Genome Assemblies of Two Rare Opportunistic Yeast Pathogens: Diutina rugosa (syn. Candida rugosa) and Trichomonascus ciferrii (syn. Candida ciferrii).</title>
        <authorList>
            <person name="Mixao V."/>
            <person name="Saus E."/>
            <person name="Hansen A.P."/>
            <person name="Lass-Florl C."/>
            <person name="Gabaldon T."/>
        </authorList>
    </citation>
    <scope>NUCLEOTIDE SEQUENCE</scope>
    <source>
        <strain evidence="11">CBS 4856</strain>
    </source>
</reference>
<dbReference type="Pfam" id="PF03144">
    <property type="entry name" value="GTP_EFTU_D2"/>
    <property type="match status" value="1"/>
</dbReference>
<dbReference type="GO" id="GO:0006412">
    <property type="term" value="P:translation"/>
    <property type="evidence" value="ECO:0007669"/>
    <property type="project" value="UniProtKB-KW"/>
</dbReference>
<dbReference type="Gene3D" id="3.30.70.240">
    <property type="match status" value="1"/>
</dbReference>
<evidence type="ECO:0000256" key="6">
    <source>
        <dbReference type="ARBA" id="ARBA00023128"/>
    </source>
</evidence>
<feature type="domain" description="Tr-type G" evidence="10">
    <location>
        <begin position="101"/>
        <end position="283"/>
    </location>
</feature>
<organism evidence="11 12">
    <name type="scientific">Trichomonascus ciferrii</name>
    <dbReference type="NCBI Taxonomy" id="44093"/>
    <lineage>
        <taxon>Eukaryota</taxon>
        <taxon>Fungi</taxon>
        <taxon>Dikarya</taxon>
        <taxon>Ascomycota</taxon>
        <taxon>Saccharomycotina</taxon>
        <taxon>Dipodascomycetes</taxon>
        <taxon>Dipodascales</taxon>
        <taxon>Trichomonascaceae</taxon>
        <taxon>Trichomonascus</taxon>
        <taxon>Trichomonascus ciferrii complex</taxon>
    </lineage>
</organism>
<dbReference type="GO" id="GO:0003924">
    <property type="term" value="F:GTPase activity"/>
    <property type="evidence" value="ECO:0007669"/>
    <property type="project" value="UniProtKB-UniRule"/>
</dbReference>
<dbReference type="InterPro" id="IPR038363">
    <property type="entry name" value="LepA_C_sf"/>
</dbReference>
<dbReference type="Gene3D" id="3.30.70.2570">
    <property type="entry name" value="Elongation factor 4, C-terminal domain"/>
    <property type="match status" value="1"/>
</dbReference>